<dbReference type="Pfam" id="PF21848">
    <property type="entry name" value="DUF6907"/>
    <property type="match status" value="1"/>
</dbReference>
<dbReference type="AlphaFoldDB" id="A0A4U0SSY8"/>
<proteinExistence type="predicted"/>
<dbReference type="OrthoDB" id="4335926at2"/>
<organism evidence="1 2">
    <name type="scientific">Actinacidiphila oryziradicis</name>
    <dbReference type="NCBI Taxonomy" id="2571141"/>
    <lineage>
        <taxon>Bacteria</taxon>
        <taxon>Bacillati</taxon>
        <taxon>Actinomycetota</taxon>
        <taxon>Actinomycetes</taxon>
        <taxon>Kitasatosporales</taxon>
        <taxon>Streptomycetaceae</taxon>
        <taxon>Actinacidiphila</taxon>
    </lineage>
</organism>
<dbReference type="Proteomes" id="UP000305778">
    <property type="component" value="Unassembled WGS sequence"/>
</dbReference>
<evidence type="ECO:0000313" key="2">
    <source>
        <dbReference type="Proteomes" id="UP000305778"/>
    </source>
</evidence>
<gene>
    <name evidence="1" type="ORF">FCI23_00040</name>
</gene>
<evidence type="ECO:0000313" key="1">
    <source>
        <dbReference type="EMBL" id="TKA13172.1"/>
    </source>
</evidence>
<sequence>MTARRIVHIDTLDADLVSVRCPDWCNGEFHQVGGYRTDITHTSDDTELTVDTDRGPVLLLGLSLESRPFTERPPGTGVFVNVEIGGDNYPHDVAGLERLADQIAALPDRIREQARQLAALQAEEGEL</sequence>
<dbReference type="InterPro" id="IPR054202">
    <property type="entry name" value="DUF6907"/>
</dbReference>
<protein>
    <submittedName>
        <fullName evidence="1">Uncharacterized protein</fullName>
    </submittedName>
</protein>
<dbReference type="EMBL" id="SUMC01000001">
    <property type="protein sequence ID" value="TKA13172.1"/>
    <property type="molecule type" value="Genomic_DNA"/>
</dbReference>
<keyword evidence="2" id="KW-1185">Reference proteome</keyword>
<name>A0A4U0SSY8_9ACTN</name>
<comment type="caution">
    <text evidence="1">The sequence shown here is derived from an EMBL/GenBank/DDBJ whole genome shotgun (WGS) entry which is preliminary data.</text>
</comment>
<reference evidence="1 2" key="1">
    <citation type="submission" date="2019-04" db="EMBL/GenBank/DDBJ databases">
        <title>Streptomyces oryziradicis sp. nov., a novel actinomycete isolated from rhizosphere soil of rice (Oryza sativa L.).</title>
        <authorList>
            <person name="Li C."/>
        </authorList>
    </citation>
    <scope>NUCLEOTIDE SEQUENCE [LARGE SCALE GENOMIC DNA]</scope>
    <source>
        <strain evidence="1 2">NEAU-C40</strain>
    </source>
</reference>
<accession>A0A4U0SSY8</accession>
<dbReference type="RefSeq" id="WP_136721320.1">
    <property type="nucleotide sequence ID" value="NZ_SUMC01000001.1"/>
</dbReference>